<protein>
    <submittedName>
        <fullName evidence="1">Uncharacterized protein</fullName>
    </submittedName>
</protein>
<dbReference type="PROSITE" id="PS51257">
    <property type="entry name" value="PROKAR_LIPOPROTEIN"/>
    <property type="match status" value="1"/>
</dbReference>
<proteinExistence type="predicted"/>
<keyword evidence="2" id="KW-1185">Reference proteome</keyword>
<dbReference type="AlphaFoldDB" id="A0A1M6S571"/>
<accession>A0A1M6S571</accession>
<evidence type="ECO:0000313" key="1">
    <source>
        <dbReference type="EMBL" id="SHK39820.1"/>
    </source>
</evidence>
<sequence>MRQLLLSFLTILFLSSCQEKPKLTEARLRGAWHCLKQAEADMLPDDMIIYKSGRFLTMANYYGQQSATLNQTADSITFRQGCTGFISPVAIHMSPDLAQDTLLLNGRRFTRLDSATSVDGWHDAIEDFRARVRLKNKGR</sequence>
<dbReference type="Proteomes" id="UP000183947">
    <property type="component" value="Unassembled WGS sequence"/>
</dbReference>
<dbReference type="EMBL" id="FRAS01000002">
    <property type="protein sequence ID" value="SHK39820.1"/>
    <property type="molecule type" value="Genomic_DNA"/>
</dbReference>
<reference evidence="2" key="1">
    <citation type="submission" date="2016-11" db="EMBL/GenBank/DDBJ databases">
        <authorList>
            <person name="Varghese N."/>
            <person name="Submissions S."/>
        </authorList>
    </citation>
    <scope>NUCLEOTIDE SEQUENCE [LARGE SCALE GENOMIC DNA]</scope>
    <source>
        <strain evidence="2">DSM 18569</strain>
    </source>
</reference>
<name>A0A1M6S571_9BACT</name>
<evidence type="ECO:0000313" key="2">
    <source>
        <dbReference type="Proteomes" id="UP000183947"/>
    </source>
</evidence>
<dbReference type="STRING" id="1121959.SAMN02746009_00880"/>
<gene>
    <name evidence="1" type="ORF">SAMN02746009_00880</name>
</gene>
<organism evidence="1 2">
    <name type="scientific">Hymenobacter psychrotolerans DSM 18569</name>
    <dbReference type="NCBI Taxonomy" id="1121959"/>
    <lineage>
        <taxon>Bacteria</taxon>
        <taxon>Pseudomonadati</taxon>
        <taxon>Bacteroidota</taxon>
        <taxon>Cytophagia</taxon>
        <taxon>Cytophagales</taxon>
        <taxon>Hymenobacteraceae</taxon>
        <taxon>Hymenobacter</taxon>
    </lineage>
</organism>